<dbReference type="PANTHER" id="PTHR13088:SF3">
    <property type="entry name" value="FAS APOPTOTIC INHIBITORY MOLECULE 1"/>
    <property type="match status" value="1"/>
</dbReference>
<comment type="caution">
    <text evidence="1">The sequence shown here is derived from an EMBL/GenBank/DDBJ whole genome shotgun (WGS) entry which is preliminary data.</text>
</comment>
<keyword evidence="2" id="KW-1185">Reference proteome</keyword>
<accession>A0A443R984</accession>
<dbReference type="GO" id="GO:1902042">
    <property type="term" value="P:negative regulation of extrinsic apoptotic signaling pathway via death domain receptors"/>
    <property type="evidence" value="ECO:0007669"/>
    <property type="project" value="TreeGrafter"/>
</dbReference>
<dbReference type="EMBL" id="NCKU01001550">
    <property type="protein sequence ID" value="RWS11837.1"/>
    <property type="molecule type" value="Genomic_DNA"/>
</dbReference>
<evidence type="ECO:0000313" key="2">
    <source>
        <dbReference type="Proteomes" id="UP000285301"/>
    </source>
</evidence>
<dbReference type="Pfam" id="PF06905">
    <property type="entry name" value="FAIM1"/>
    <property type="match status" value="1"/>
</dbReference>
<name>A0A443R984_9ACAR</name>
<dbReference type="Proteomes" id="UP000285301">
    <property type="component" value="Unassembled WGS sequence"/>
</dbReference>
<organism evidence="1 2">
    <name type="scientific">Dinothrombium tinctorium</name>
    <dbReference type="NCBI Taxonomy" id="1965070"/>
    <lineage>
        <taxon>Eukaryota</taxon>
        <taxon>Metazoa</taxon>
        <taxon>Ecdysozoa</taxon>
        <taxon>Arthropoda</taxon>
        <taxon>Chelicerata</taxon>
        <taxon>Arachnida</taxon>
        <taxon>Acari</taxon>
        <taxon>Acariformes</taxon>
        <taxon>Trombidiformes</taxon>
        <taxon>Prostigmata</taxon>
        <taxon>Anystina</taxon>
        <taxon>Parasitengona</taxon>
        <taxon>Trombidioidea</taxon>
        <taxon>Trombidiidae</taxon>
        <taxon>Dinothrombium</taxon>
    </lineage>
</organism>
<dbReference type="InterPro" id="IPR010695">
    <property type="entry name" value="FAIM1"/>
</dbReference>
<reference evidence="1 2" key="1">
    <citation type="journal article" date="2018" name="Gigascience">
        <title>Genomes of trombidid mites reveal novel predicted allergens and laterally-transferred genes associated with secondary metabolism.</title>
        <authorList>
            <person name="Dong X."/>
            <person name="Chaisiri K."/>
            <person name="Xia D."/>
            <person name="Armstrong S.D."/>
            <person name="Fang Y."/>
            <person name="Donnelly M.J."/>
            <person name="Kadowaki T."/>
            <person name="McGarry J.W."/>
            <person name="Darby A.C."/>
            <person name="Makepeace B.L."/>
        </authorList>
    </citation>
    <scope>NUCLEOTIDE SEQUENCE [LARGE SCALE GENOMIC DNA]</scope>
    <source>
        <strain evidence="1">UoL-WK</strain>
    </source>
</reference>
<evidence type="ECO:0000313" key="1">
    <source>
        <dbReference type="EMBL" id="RWS11837.1"/>
    </source>
</evidence>
<gene>
    <name evidence="1" type="ORF">B4U79_00732</name>
</gene>
<dbReference type="AlphaFoldDB" id="A0A443R984"/>
<proteinExistence type="predicted"/>
<dbReference type="Gene3D" id="2.40.128.180">
    <property type="match status" value="2"/>
</dbReference>
<dbReference type="InterPro" id="IPR038513">
    <property type="entry name" value="FAIM1_dom_sf"/>
</dbReference>
<dbReference type="OrthoDB" id="6262731at2759"/>
<sequence>MSDIAGVWDVPLSDKVHKVEFEHGTTTGKRVIRVDGEEVLRRDWMFKLVGKEAFTIGNSKCEIIITAASGFSYDYMLLVDGKQLKKFKDQRSKIMKAWFCELADKTYRIVLEKDTLDVWVNGEKKETTGEFVEDGTEIHFSLSDDSEDNVFIKTVSSGNKKEGIIYNLIVNGKEIAESPE</sequence>
<dbReference type="FunFam" id="2.40.128.180:FF:000001">
    <property type="entry name" value="Fas apoptotic inhibitory molecule 1"/>
    <property type="match status" value="1"/>
</dbReference>
<dbReference type="PANTHER" id="PTHR13088">
    <property type="entry name" value="FAS APOPTOTIC INHIBITORY MOLECULE FAIM"/>
    <property type="match status" value="1"/>
</dbReference>
<dbReference type="STRING" id="1965070.A0A443R984"/>
<protein>
    <submittedName>
        <fullName evidence="1">Fas apoptotic inhibitory molecule 1-like protein</fullName>
    </submittedName>
</protein>